<reference evidence="2 3" key="1">
    <citation type="submission" date="2014-09" db="EMBL/GenBank/DDBJ databases">
        <title>Whole Genome Shotgun of Flavobacterium aquatile LMG 4008.</title>
        <authorList>
            <person name="Gale A.N."/>
            <person name="Pipes S.E."/>
            <person name="Newman J.D."/>
        </authorList>
    </citation>
    <scope>NUCLEOTIDE SEQUENCE [LARGE SCALE GENOMIC DNA]</scope>
    <source>
        <strain evidence="2 3">LMG 4008</strain>
    </source>
</reference>
<dbReference type="eggNOG" id="ENOG5032GZW">
    <property type="taxonomic scope" value="Bacteria"/>
</dbReference>
<proteinExistence type="predicted"/>
<gene>
    <name evidence="2" type="ORF">LG45_09865</name>
</gene>
<dbReference type="RefSeq" id="WP_035126532.1">
    <property type="nucleotide sequence ID" value="NZ_JRHH01000003.1"/>
</dbReference>
<dbReference type="EMBL" id="JRHH01000003">
    <property type="protein sequence ID" value="KGD68569.1"/>
    <property type="molecule type" value="Genomic_DNA"/>
</dbReference>
<organism evidence="2 3">
    <name type="scientific">Flavobacterium aquatile LMG 4008 = ATCC 11947</name>
    <dbReference type="NCBI Taxonomy" id="1453498"/>
    <lineage>
        <taxon>Bacteria</taxon>
        <taxon>Pseudomonadati</taxon>
        <taxon>Bacteroidota</taxon>
        <taxon>Flavobacteriia</taxon>
        <taxon>Flavobacteriales</taxon>
        <taxon>Flavobacteriaceae</taxon>
        <taxon>Flavobacterium</taxon>
    </lineage>
</organism>
<dbReference type="GO" id="GO:0003677">
    <property type="term" value="F:DNA binding"/>
    <property type="evidence" value="ECO:0007669"/>
    <property type="project" value="InterPro"/>
</dbReference>
<dbReference type="InterPro" id="IPR010982">
    <property type="entry name" value="Lambda_DNA-bd_dom_sf"/>
</dbReference>
<dbReference type="InterPro" id="IPR001387">
    <property type="entry name" value="Cro/C1-type_HTH"/>
</dbReference>
<dbReference type="AlphaFoldDB" id="A0A095SW39"/>
<sequence>MLTLNLTPIFKARGIEKPYTFLVKAGLTPHSTNHILGNKTRVYRLDHIELLCDALNCEPNDLLSWTPEKGKQYPDNYPLKNLQQNENNENILETLTKLTYKELQQKTKDFNTNDK</sequence>
<evidence type="ECO:0000259" key="1">
    <source>
        <dbReference type="Pfam" id="PF13443"/>
    </source>
</evidence>
<name>A0A095SW39_9FLAO</name>
<keyword evidence="3" id="KW-1185">Reference proteome</keyword>
<evidence type="ECO:0000313" key="3">
    <source>
        <dbReference type="Proteomes" id="UP000029554"/>
    </source>
</evidence>
<accession>A0A095SW39</accession>
<dbReference type="Gene3D" id="1.10.260.40">
    <property type="entry name" value="lambda repressor-like DNA-binding domains"/>
    <property type="match status" value="1"/>
</dbReference>
<comment type="caution">
    <text evidence="2">The sequence shown here is derived from an EMBL/GenBank/DDBJ whole genome shotgun (WGS) entry which is preliminary data.</text>
</comment>
<dbReference type="Proteomes" id="UP000029554">
    <property type="component" value="Unassembled WGS sequence"/>
</dbReference>
<feature type="domain" description="HTH cro/C1-type" evidence="1">
    <location>
        <begin position="7"/>
        <end position="68"/>
    </location>
</feature>
<protein>
    <recommendedName>
        <fullName evidence="1">HTH cro/C1-type domain-containing protein</fullName>
    </recommendedName>
</protein>
<evidence type="ECO:0000313" key="2">
    <source>
        <dbReference type="EMBL" id="KGD68569.1"/>
    </source>
</evidence>
<dbReference type="Pfam" id="PF13443">
    <property type="entry name" value="HTH_26"/>
    <property type="match status" value="1"/>
</dbReference>
<dbReference type="OrthoDB" id="9805309at2"/>